<evidence type="ECO:0000313" key="1">
    <source>
        <dbReference type="EMBL" id="CAG8837994.1"/>
    </source>
</evidence>
<evidence type="ECO:0000313" key="2">
    <source>
        <dbReference type="Proteomes" id="UP000789759"/>
    </source>
</evidence>
<sequence>KAGGIWNSLMEREAYKAVKKSTGRKPRITPKIEPVINCQEKDIASITTKRGTNTKGVPA</sequence>
<gene>
    <name evidence="1" type="ORF">CPELLU_LOCUS21649</name>
</gene>
<keyword evidence="2" id="KW-1185">Reference proteome</keyword>
<reference evidence="1" key="1">
    <citation type="submission" date="2021-06" db="EMBL/GenBank/DDBJ databases">
        <authorList>
            <person name="Kallberg Y."/>
            <person name="Tangrot J."/>
            <person name="Rosling A."/>
        </authorList>
    </citation>
    <scope>NUCLEOTIDE SEQUENCE</scope>
    <source>
        <strain evidence="1">FL966</strain>
    </source>
</reference>
<accession>A0A9N9KJV7</accession>
<proteinExistence type="predicted"/>
<dbReference type="Proteomes" id="UP000789759">
    <property type="component" value="Unassembled WGS sequence"/>
</dbReference>
<feature type="non-terminal residue" evidence="1">
    <location>
        <position position="59"/>
    </location>
</feature>
<comment type="caution">
    <text evidence="1">The sequence shown here is derived from an EMBL/GenBank/DDBJ whole genome shotgun (WGS) entry which is preliminary data.</text>
</comment>
<dbReference type="AlphaFoldDB" id="A0A9N9KJV7"/>
<name>A0A9N9KJV7_9GLOM</name>
<dbReference type="EMBL" id="CAJVQA010082902">
    <property type="protein sequence ID" value="CAG8837994.1"/>
    <property type="molecule type" value="Genomic_DNA"/>
</dbReference>
<organism evidence="1 2">
    <name type="scientific">Cetraspora pellucida</name>
    <dbReference type="NCBI Taxonomy" id="1433469"/>
    <lineage>
        <taxon>Eukaryota</taxon>
        <taxon>Fungi</taxon>
        <taxon>Fungi incertae sedis</taxon>
        <taxon>Mucoromycota</taxon>
        <taxon>Glomeromycotina</taxon>
        <taxon>Glomeromycetes</taxon>
        <taxon>Diversisporales</taxon>
        <taxon>Gigasporaceae</taxon>
        <taxon>Cetraspora</taxon>
    </lineage>
</organism>
<feature type="non-terminal residue" evidence="1">
    <location>
        <position position="1"/>
    </location>
</feature>
<protein>
    <submittedName>
        <fullName evidence="1">10495_t:CDS:1</fullName>
    </submittedName>
</protein>